<proteinExistence type="predicted"/>
<keyword evidence="2" id="KW-1185">Reference proteome</keyword>
<accession>B0E0S0</accession>
<protein>
    <submittedName>
        <fullName evidence="1">Predicted protein</fullName>
    </submittedName>
</protein>
<dbReference type="GeneID" id="6085420"/>
<evidence type="ECO:0000313" key="2">
    <source>
        <dbReference type="Proteomes" id="UP000001194"/>
    </source>
</evidence>
<dbReference type="AlphaFoldDB" id="B0E0S0"/>
<sequence>MPCLGSSFHYGDTSVFDAYTGTAVHDFLNGLMQFFSLCWVFTLEPLRALFHVPKPCPIQIPRICIFSQLCRQGTMEGSSGIPKPLLLSYIYHSYLRYNTVLTPPAQLPSALCLIKNSIHKSFSAHCRRDQNVSLITASPKLHLENPASYTCSVAATRSGCHGVGMAEPAGFICIRESNPFEEGLRQSDLVIMIFFLHPAKALYPYHSPCDYSSSERQCPQALHFAATKTAAQFSSLSTHPHELTGISQAGYVYDEGSRTHLHMFVLAGSTPLSCQAVIQSHMSDLPLLLVQFWDIVHCLPCACSVMTIDRTSSAP</sequence>
<dbReference type="KEGG" id="lbc:LACBIDRAFT_334917"/>
<name>B0E0S0_LACBS</name>
<gene>
    <name evidence="1" type="ORF">LACBIDRAFT_334917</name>
</gene>
<dbReference type="EMBL" id="DS547162">
    <property type="protein sequence ID" value="EDQ99554.1"/>
    <property type="molecule type" value="Genomic_DNA"/>
</dbReference>
<dbReference type="InParanoid" id="B0E0S0"/>
<dbReference type="HOGENOM" id="CLU_882984_0_0_1"/>
<evidence type="ECO:0000313" key="1">
    <source>
        <dbReference type="EMBL" id="EDQ99554.1"/>
    </source>
</evidence>
<reference evidence="1 2" key="1">
    <citation type="journal article" date="2008" name="Nature">
        <title>The genome of Laccaria bicolor provides insights into mycorrhizal symbiosis.</title>
        <authorList>
            <person name="Martin F."/>
            <person name="Aerts A."/>
            <person name="Ahren D."/>
            <person name="Brun A."/>
            <person name="Danchin E.G.J."/>
            <person name="Duchaussoy F."/>
            <person name="Gibon J."/>
            <person name="Kohler A."/>
            <person name="Lindquist E."/>
            <person name="Pereda V."/>
            <person name="Salamov A."/>
            <person name="Shapiro H.J."/>
            <person name="Wuyts J."/>
            <person name="Blaudez D."/>
            <person name="Buee M."/>
            <person name="Brokstein P."/>
            <person name="Canbaeck B."/>
            <person name="Cohen D."/>
            <person name="Courty P.E."/>
            <person name="Coutinho P.M."/>
            <person name="Delaruelle C."/>
            <person name="Detter J.C."/>
            <person name="Deveau A."/>
            <person name="DiFazio S."/>
            <person name="Duplessis S."/>
            <person name="Fraissinet-Tachet L."/>
            <person name="Lucic E."/>
            <person name="Frey-Klett P."/>
            <person name="Fourrey C."/>
            <person name="Feussner I."/>
            <person name="Gay G."/>
            <person name="Grimwood J."/>
            <person name="Hoegger P.J."/>
            <person name="Jain P."/>
            <person name="Kilaru S."/>
            <person name="Labbe J."/>
            <person name="Lin Y.C."/>
            <person name="Legue V."/>
            <person name="Le Tacon F."/>
            <person name="Marmeisse R."/>
            <person name="Melayah D."/>
            <person name="Montanini B."/>
            <person name="Muratet M."/>
            <person name="Nehls U."/>
            <person name="Niculita-Hirzel H."/>
            <person name="Oudot-Le Secq M.P."/>
            <person name="Peter M."/>
            <person name="Quesneville H."/>
            <person name="Rajashekar B."/>
            <person name="Reich M."/>
            <person name="Rouhier N."/>
            <person name="Schmutz J."/>
            <person name="Yin T."/>
            <person name="Chalot M."/>
            <person name="Henrissat B."/>
            <person name="Kuees U."/>
            <person name="Lucas S."/>
            <person name="Van de Peer Y."/>
            <person name="Podila G.K."/>
            <person name="Polle A."/>
            <person name="Pukkila P.J."/>
            <person name="Richardson P.M."/>
            <person name="Rouze P."/>
            <person name="Sanders I.R."/>
            <person name="Stajich J.E."/>
            <person name="Tunlid A."/>
            <person name="Tuskan G."/>
            <person name="Grigoriev I.V."/>
        </authorList>
    </citation>
    <scope>NUCLEOTIDE SEQUENCE [LARGE SCALE GENOMIC DNA]</scope>
    <source>
        <strain evidence="2">S238N-H82 / ATCC MYA-4686</strain>
    </source>
</reference>
<dbReference type="RefSeq" id="XP_001889778.1">
    <property type="nucleotide sequence ID" value="XM_001889743.1"/>
</dbReference>
<dbReference type="Proteomes" id="UP000001194">
    <property type="component" value="Unassembled WGS sequence"/>
</dbReference>
<organism evidence="2">
    <name type="scientific">Laccaria bicolor (strain S238N-H82 / ATCC MYA-4686)</name>
    <name type="common">Bicoloured deceiver</name>
    <name type="synonym">Laccaria laccata var. bicolor</name>
    <dbReference type="NCBI Taxonomy" id="486041"/>
    <lineage>
        <taxon>Eukaryota</taxon>
        <taxon>Fungi</taxon>
        <taxon>Dikarya</taxon>
        <taxon>Basidiomycota</taxon>
        <taxon>Agaricomycotina</taxon>
        <taxon>Agaricomycetes</taxon>
        <taxon>Agaricomycetidae</taxon>
        <taxon>Agaricales</taxon>
        <taxon>Agaricineae</taxon>
        <taxon>Hydnangiaceae</taxon>
        <taxon>Laccaria</taxon>
    </lineage>
</organism>